<evidence type="ECO:0000313" key="2">
    <source>
        <dbReference type="EMBL" id="KAK8043257.1"/>
    </source>
</evidence>
<gene>
    <name evidence="2" type="ORF">PG994_013740</name>
</gene>
<dbReference type="GeneID" id="92098212"/>
<sequence length="351" mass="38960">MGVGPAGNAIIGSERMLENDSYLSTFVPRPYLLALASMLLAVRRFDASLSLSARLSADKSTTVELFAWVCREIFLATTNSIYGPMNPFRDPRVEQAWYDFEPGIMVHMLKAWPGMLARKSLRAREQRLIPAFEKYFAANGHLQGSLLVQCRYKHNTGHGLRGRDVAATEVGQMRLKCVMDALPYLLRLHGSLRVPQRGRQLLRTENDGVRTIDLAKVKSSCPSCCRCGRDLRYVYIGIAARVVMQDTTLDGRWLLKKGSTAMTVAPRSAHRPVRVGPDGEELPPSALSAGPRREAPNPVTIRSFGGGTVFFPGRHFVNNEVMAFAALLLRRFDLKPTSGNGEWADPGRTFP</sequence>
<protein>
    <submittedName>
        <fullName evidence="2">Cytochrome P450</fullName>
    </submittedName>
</protein>
<dbReference type="RefSeq" id="XP_066710110.1">
    <property type="nucleotide sequence ID" value="XM_066865149.1"/>
</dbReference>
<dbReference type="Gene3D" id="1.10.630.10">
    <property type="entry name" value="Cytochrome P450"/>
    <property type="match status" value="1"/>
</dbReference>
<accession>A0ABR1T9I4</accession>
<feature type="region of interest" description="Disordered" evidence="1">
    <location>
        <begin position="265"/>
        <end position="297"/>
    </location>
</feature>
<dbReference type="InterPro" id="IPR036396">
    <property type="entry name" value="Cyt_P450_sf"/>
</dbReference>
<dbReference type="SUPFAM" id="SSF48264">
    <property type="entry name" value="Cytochrome P450"/>
    <property type="match status" value="1"/>
</dbReference>
<keyword evidence="3" id="KW-1185">Reference proteome</keyword>
<dbReference type="InterPro" id="IPR053007">
    <property type="entry name" value="CYP450_monoxygenase_sec-met"/>
</dbReference>
<dbReference type="EMBL" id="JAQQWL010000013">
    <property type="protein sequence ID" value="KAK8043257.1"/>
    <property type="molecule type" value="Genomic_DNA"/>
</dbReference>
<organism evidence="2 3">
    <name type="scientific">Apiospora phragmitis</name>
    <dbReference type="NCBI Taxonomy" id="2905665"/>
    <lineage>
        <taxon>Eukaryota</taxon>
        <taxon>Fungi</taxon>
        <taxon>Dikarya</taxon>
        <taxon>Ascomycota</taxon>
        <taxon>Pezizomycotina</taxon>
        <taxon>Sordariomycetes</taxon>
        <taxon>Xylariomycetidae</taxon>
        <taxon>Amphisphaeriales</taxon>
        <taxon>Apiosporaceae</taxon>
        <taxon>Apiospora</taxon>
    </lineage>
</organism>
<evidence type="ECO:0000313" key="3">
    <source>
        <dbReference type="Proteomes" id="UP001480595"/>
    </source>
</evidence>
<reference evidence="2 3" key="1">
    <citation type="submission" date="2023-01" db="EMBL/GenBank/DDBJ databases">
        <title>Analysis of 21 Apiospora genomes using comparative genomics revels a genus with tremendous synthesis potential of carbohydrate active enzymes and secondary metabolites.</title>
        <authorList>
            <person name="Sorensen T."/>
        </authorList>
    </citation>
    <scope>NUCLEOTIDE SEQUENCE [LARGE SCALE GENOMIC DNA]</scope>
    <source>
        <strain evidence="2 3">CBS 135458</strain>
    </source>
</reference>
<dbReference type="PANTHER" id="PTHR47582:SF1">
    <property type="entry name" value="P450, PUTATIVE (EUROFUNG)-RELATED"/>
    <property type="match status" value="1"/>
</dbReference>
<name>A0ABR1T9I4_9PEZI</name>
<comment type="caution">
    <text evidence="2">The sequence shown here is derived from an EMBL/GenBank/DDBJ whole genome shotgun (WGS) entry which is preliminary data.</text>
</comment>
<proteinExistence type="predicted"/>
<dbReference type="Proteomes" id="UP001480595">
    <property type="component" value="Unassembled WGS sequence"/>
</dbReference>
<evidence type="ECO:0000256" key="1">
    <source>
        <dbReference type="SAM" id="MobiDB-lite"/>
    </source>
</evidence>
<dbReference type="PANTHER" id="PTHR47582">
    <property type="entry name" value="P450, PUTATIVE (EUROFUNG)-RELATED"/>
    <property type="match status" value="1"/>
</dbReference>